<dbReference type="EMBL" id="NBTM02000001">
    <property type="protein sequence ID" value="PNL91851.1"/>
    <property type="molecule type" value="Genomic_DNA"/>
</dbReference>
<evidence type="ECO:0000256" key="3">
    <source>
        <dbReference type="ARBA" id="ARBA00022692"/>
    </source>
</evidence>
<feature type="transmembrane region" description="Helical" evidence="6">
    <location>
        <begin position="132"/>
        <end position="153"/>
    </location>
</feature>
<protein>
    <recommendedName>
        <fullName evidence="9">FUSC family protein</fullName>
    </recommendedName>
</protein>
<evidence type="ECO:0000256" key="5">
    <source>
        <dbReference type="ARBA" id="ARBA00023136"/>
    </source>
</evidence>
<dbReference type="RefSeq" id="WP_083069151.1">
    <property type="nucleotide sequence ID" value="NZ_CBCPHS010000009.1"/>
</dbReference>
<evidence type="ECO:0008006" key="9">
    <source>
        <dbReference type="Google" id="ProtNLM"/>
    </source>
</evidence>
<dbReference type="InterPro" id="IPR010343">
    <property type="entry name" value="ArAE_1"/>
</dbReference>
<comment type="subcellular location">
    <subcellularLocation>
        <location evidence="1">Cell membrane</location>
        <topology evidence="1">Multi-pass membrane protein</topology>
    </subcellularLocation>
</comment>
<evidence type="ECO:0000313" key="8">
    <source>
        <dbReference type="Proteomes" id="UP000192813"/>
    </source>
</evidence>
<evidence type="ECO:0000256" key="4">
    <source>
        <dbReference type="ARBA" id="ARBA00022989"/>
    </source>
</evidence>
<feature type="transmembrane region" description="Helical" evidence="6">
    <location>
        <begin position="82"/>
        <end position="103"/>
    </location>
</feature>
<gene>
    <name evidence="7" type="ORF">A6J77_006275</name>
</gene>
<comment type="caution">
    <text evidence="7">The sequence shown here is derived from an EMBL/GenBank/DDBJ whole genome shotgun (WGS) entry which is preliminary data.</text>
</comment>
<sequence>MKQNFHVGMRTLKTSLSVFVIVLVSAFIPIDPQIAALSAVFSQRADVTSSLSFGLRRTLAIVCGAFASLVFIFLHNLLPDHYLITALLGGLGILITIQTNLLVKNPQGVIGGSATFLVIVFNIPADNQYIYALLRVLDTFLGAIIAVGIEYIFPRDRVVPWILTYNSHVPRFLQISTSEDV</sequence>
<dbReference type="AlphaFoldDB" id="A0A2J9PP80"/>
<reference evidence="8" key="1">
    <citation type="submission" date="2017-12" db="EMBL/GenBank/DDBJ databases">
        <title>FDA dAtabase for Regulatory Grade micrObial Sequences (FDA-ARGOS): Supporting development and validation of Infectious Disease Dx tests.</title>
        <authorList>
            <person name="Hoffmann M."/>
            <person name="Allard M."/>
            <person name="Evans P."/>
            <person name="Brown E."/>
            <person name="Tallon L."/>
            <person name="Sadzewicz L."/>
            <person name="Sengamalay N."/>
            <person name="Ott S."/>
            <person name="Godinez A."/>
            <person name="Nagaraj S."/>
            <person name="Vavikolanu K."/>
            <person name="Aluvathingal J."/>
            <person name="Nadendla S."/>
            <person name="Sichtig H."/>
        </authorList>
    </citation>
    <scope>NUCLEOTIDE SEQUENCE [LARGE SCALE GENOMIC DNA]</scope>
    <source>
        <strain evidence="8">FDAARGOS_249</strain>
    </source>
</reference>
<accession>A0A2J9PP80</accession>
<dbReference type="Proteomes" id="UP000192813">
    <property type="component" value="Unassembled WGS sequence"/>
</dbReference>
<dbReference type="Pfam" id="PF06081">
    <property type="entry name" value="ArAE_1"/>
    <property type="match status" value="1"/>
</dbReference>
<dbReference type="GO" id="GO:0005886">
    <property type="term" value="C:plasma membrane"/>
    <property type="evidence" value="ECO:0007669"/>
    <property type="project" value="UniProtKB-SubCell"/>
</dbReference>
<evidence type="ECO:0000313" key="7">
    <source>
        <dbReference type="EMBL" id="PNL91851.1"/>
    </source>
</evidence>
<name>A0A2J9PP80_9LACT</name>
<keyword evidence="5 6" id="KW-0472">Membrane</keyword>
<keyword evidence="2" id="KW-1003">Cell membrane</keyword>
<evidence type="ECO:0000256" key="6">
    <source>
        <dbReference type="SAM" id="Phobius"/>
    </source>
</evidence>
<organism evidence="7 8">
    <name type="scientific">Aerococcus viridans</name>
    <dbReference type="NCBI Taxonomy" id="1377"/>
    <lineage>
        <taxon>Bacteria</taxon>
        <taxon>Bacillati</taxon>
        <taxon>Bacillota</taxon>
        <taxon>Bacilli</taxon>
        <taxon>Lactobacillales</taxon>
        <taxon>Aerococcaceae</taxon>
        <taxon>Aerococcus</taxon>
    </lineage>
</organism>
<feature type="transmembrane region" description="Helical" evidence="6">
    <location>
        <begin position="58"/>
        <end position="75"/>
    </location>
</feature>
<evidence type="ECO:0000256" key="2">
    <source>
        <dbReference type="ARBA" id="ARBA00022475"/>
    </source>
</evidence>
<keyword evidence="3 6" id="KW-0812">Transmembrane</keyword>
<evidence type="ECO:0000256" key="1">
    <source>
        <dbReference type="ARBA" id="ARBA00004651"/>
    </source>
</evidence>
<proteinExistence type="predicted"/>
<keyword evidence="4 6" id="KW-1133">Transmembrane helix</keyword>
<feature type="transmembrane region" description="Helical" evidence="6">
    <location>
        <begin position="109"/>
        <end position="125"/>
    </location>
</feature>